<dbReference type="EMBL" id="CP136600">
    <property type="protein sequence ID" value="WOH38014.1"/>
    <property type="molecule type" value="Genomic_DNA"/>
</dbReference>
<dbReference type="Gene3D" id="3.40.366.30">
    <property type="entry name" value="50S ribosomal protein L16 arginine hydroxylase, Chain A, Domain 2"/>
    <property type="match status" value="1"/>
</dbReference>
<evidence type="ECO:0000313" key="8">
    <source>
        <dbReference type="Proteomes" id="UP001301442"/>
    </source>
</evidence>
<sequence length="381" mass="43054">MFELNLTEFNHQTFLRDYWQKKPVVIRQGFKNFVDPIDADEIAGLAGLSDVESRMVYRKDENWQAEFGPFDDFQRFGDNGWSLIVQALDHWSEEAAEMIEPFRFIPNWRLDDLMVSFATPGGGVGPHIDLYDVFICQGSGKRNWRVGELGNHVEFAAHDALLHVEPFESIIDTELLPGDILYIPPGFPHDGVTIDASLSFSVGFRANSTATMVNGLADHLTDKELAPQLLSDPQRVLSSNSGEINGNDFQLIKSQLQQLIDNEPLMRQFAGSFLSQAKHELDLQTDDEQYSNDVISELLQSNKLKRLGGLKAFYFSDSVAQGLFYINGEEHTVSADIIPAVKLLCDNVTVRHELMNDFANNENFISFLGEQLDVGYWYFGE</sequence>
<keyword evidence="3" id="KW-0223">Dioxygenase</keyword>
<dbReference type="EC" id="1.14.11.47" evidence="7"/>
<evidence type="ECO:0000256" key="3">
    <source>
        <dbReference type="ARBA" id="ARBA00022964"/>
    </source>
</evidence>
<dbReference type="InterPro" id="IPR046799">
    <property type="entry name" value="ROXA-like_wH"/>
</dbReference>
<dbReference type="InterPro" id="IPR039994">
    <property type="entry name" value="NO66-like"/>
</dbReference>
<dbReference type="SUPFAM" id="SSF51197">
    <property type="entry name" value="Clavaminate synthase-like"/>
    <property type="match status" value="1"/>
</dbReference>
<reference evidence="7 8" key="1">
    <citation type="submission" date="2023-09" db="EMBL/GenBank/DDBJ databases">
        <authorList>
            <person name="Qi X."/>
        </authorList>
    </citation>
    <scope>NUCLEOTIDE SEQUENCE [LARGE SCALE GENOMIC DNA]</scope>
    <source>
        <strain evidence="7 8">S1-1</strain>
    </source>
</reference>
<evidence type="ECO:0000256" key="1">
    <source>
        <dbReference type="ARBA" id="ARBA00001954"/>
    </source>
</evidence>
<comment type="cofactor">
    <cofactor evidence="1">
        <name>Fe(2+)</name>
        <dbReference type="ChEBI" id="CHEBI:29033"/>
    </cofactor>
</comment>
<evidence type="ECO:0000256" key="5">
    <source>
        <dbReference type="ARBA" id="ARBA00023004"/>
    </source>
</evidence>
<evidence type="ECO:0000256" key="4">
    <source>
        <dbReference type="ARBA" id="ARBA00023002"/>
    </source>
</evidence>
<proteinExistence type="predicted"/>
<dbReference type="InterPro" id="IPR003347">
    <property type="entry name" value="JmjC_dom"/>
</dbReference>
<dbReference type="RefSeq" id="WP_348396788.1">
    <property type="nucleotide sequence ID" value="NZ_CP136600.1"/>
</dbReference>
<keyword evidence="5" id="KW-0408">Iron</keyword>
<dbReference type="Pfam" id="PF20514">
    <property type="entry name" value="WHD_ROXA"/>
    <property type="match status" value="1"/>
</dbReference>
<dbReference type="PANTHER" id="PTHR13096">
    <property type="entry name" value="MINA53 MYC INDUCED NUCLEAR ANTIGEN"/>
    <property type="match status" value="1"/>
</dbReference>
<gene>
    <name evidence="7" type="ORF">RI844_01910</name>
</gene>
<evidence type="ECO:0000313" key="7">
    <source>
        <dbReference type="EMBL" id="WOH38014.1"/>
    </source>
</evidence>
<keyword evidence="4 7" id="KW-0560">Oxidoreductase</keyword>
<name>A0ABZ0GQN1_9GAMM</name>
<dbReference type="Pfam" id="PF08007">
    <property type="entry name" value="JmjC_2"/>
    <property type="match status" value="1"/>
</dbReference>
<keyword evidence="2" id="KW-0479">Metal-binding</keyword>
<dbReference type="Proteomes" id="UP001301442">
    <property type="component" value="Chromosome"/>
</dbReference>
<evidence type="ECO:0000256" key="2">
    <source>
        <dbReference type="ARBA" id="ARBA00022723"/>
    </source>
</evidence>
<dbReference type="PANTHER" id="PTHR13096:SF8">
    <property type="entry name" value="RIBOSOMAL OXYGENASE 1"/>
    <property type="match status" value="1"/>
</dbReference>
<feature type="domain" description="JmjC" evidence="6">
    <location>
        <begin position="94"/>
        <end position="221"/>
    </location>
</feature>
<evidence type="ECO:0000259" key="6">
    <source>
        <dbReference type="SMART" id="SM00558"/>
    </source>
</evidence>
<dbReference type="GO" id="GO:0016491">
    <property type="term" value="F:oxidoreductase activity"/>
    <property type="evidence" value="ECO:0007669"/>
    <property type="project" value="UniProtKB-KW"/>
</dbReference>
<dbReference type="Gene3D" id="2.60.120.650">
    <property type="entry name" value="Cupin"/>
    <property type="match status" value="1"/>
</dbReference>
<keyword evidence="8" id="KW-1185">Reference proteome</keyword>
<dbReference type="SMART" id="SM00558">
    <property type="entry name" value="JmjC"/>
    <property type="match status" value="1"/>
</dbReference>
<protein>
    <submittedName>
        <fullName evidence="7">Cupin domain-containing protein</fullName>
        <ecNumber evidence="7">1.14.11.47</ecNumber>
    </submittedName>
</protein>
<accession>A0ABZ0GQN1</accession>
<organism evidence="7 8">
    <name type="scientific">Thalassotalea fonticola</name>
    <dbReference type="NCBI Taxonomy" id="3065649"/>
    <lineage>
        <taxon>Bacteria</taxon>
        <taxon>Pseudomonadati</taxon>
        <taxon>Pseudomonadota</taxon>
        <taxon>Gammaproteobacteria</taxon>
        <taxon>Alteromonadales</taxon>
        <taxon>Colwelliaceae</taxon>
        <taxon>Thalassotalea</taxon>
    </lineage>
</organism>